<keyword evidence="2 4" id="KW-0418">Kinase</keyword>
<dbReference type="PANTHER" id="PTHR10584:SF166">
    <property type="entry name" value="RIBOKINASE"/>
    <property type="match status" value="1"/>
</dbReference>
<evidence type="ECO:0000256" key="1">
    <source>
        <dbReference type="ARBA" id="ARBA00022679"/>
    </source>
</evidence>
<sequence>MTFDVVVVGEVLVELASDRALGDGVPLTLGISGDVVNAAAAAAAAGARTAVLARIADDELGDVIEARLAELGIDTSLVRRVRGQQGAYVVHADPHGQREFVYLRRGSAGSTLAPEDVVAAGLESAGAVLTTGVTAALSTSARAAVYEVAQRASCLVYDPNFRPRLTTAAEAAGVLRALAPRARVVTPAAPGESSALLGTDDPGLAARIVLGLGAEAAVVTRGGDGVLVVDAAGPREVPAVPAPRLVDQTGAGDSLAGTLTARLVLGDSLDEAVRLGTAAASLVLGGRGGTGLVPTLAQMRSHLGVTA</sequence>
<organism evidence="4 5">
    <name type="scientific">Nocardioides terrae</name>
    <dbReference type="NCBI Taxonomy" id="574651"/>
    <lineage>
        <taxon>Bacteria</taxon>
        <taxon>Bacillati</taxon>
        <taxon>Actinomycetota</taxon>
        <taxon>Actinomycetes</taxon>
        <taxon>Propionibacteriales</taxon>
        <taxon>Nocardioidaceae</taxon>
        <taxon>Nocardioides</taxon>
    </lineage>
</organism>
<dbReference type="STRING" id="574651.SAMN04487968_109110"/>
<dbReference type="Gene3D" id="3.40.1190.20">
    <property type="match status" value="1"/>
</dbReference>
<evidence type="ECO:0000313" key="4">
    <source>
        <dbReference type="EMBL" id="SFC67125.1"/>
    </source>
</evidence>
<dbReference type="PANTHER" id="PTHR10584">
    <property type="entry name" value="SUGAR KINASE"/>
    <property type="match status" value="1"/>
</dbReference>
<name>A0A1I1L2H2_9ACTN</name>
<dbReference type="InterPro" id="IPR011611">
    <property type="entry name" value="PfkB_dom"/>
</dbReference>
<reference evidence="4 5" key="1">
    <citation type="submission" date="2016-10" db="EMBL/GenBank/DDBJ databases">
        <authorList>
            <person name="de Groot N.N."/>
        </authorList>
    </citation>
    <scope>NUCLEOTIDE SEQUENCE [LARGE SCALE GENOMIC DNA]</scope>
    <source>
        <strain evidence="4 5">CGMCC 1.7056</strain>
    </source>
</reference>
<feature type="domain" description="Carbohydrate kinase PfkB" evidence="3">
    <location>
        <begin position="4"/>
        <end position="295"/>
    </location>
</feature>
<evidence type="ECO:0000313" key="5">
    <source>
        <dbReference type="Proteomes" id="UP000198832"/>
    </source>
</evidence>
<dbReference type="EMBL" id="FOLB01000009">
    <property type="protein sequence ID" value="SFC67125.1"/>
    <property type="molecule type" value="Genomic_DNA"/>
</dbReference>
<dbReference type="Proteomes" id="UP000198832">
    <property type="component" value="Unassembled WGS sequence"/>
</dbReference>
<dbReference type="AlphaFoldDB" id="A0A1I1L2H2"/>
<accession>A0A1I1L2H2</accession>
<proteinExistence type="predicted"/>
<dbReference type="GO" id="GO:0016301">
    <property type="term" value="F:kinase activity"/>
    <property type="evidence" value="ECO:0007669"/>
    <property type="project" value="UniProtKB-KW"/>
</dbReference>
<dbReference type="RefSeq" id="WP_091124524.1">
    <property type="nucleotide sequence ID" value="NZ_FOLB01000009.1"/>
</dbReference>
<evidence type="ECO:0000259" key="3">
    <source>
        <dbReference type="Pfam" id="PF00294"/>
    </source>
</evidence>
<protein>
    <submittedName>
        <fullName evidence="4">2-dehydro-3-deoxygluconokinase</fullName>
    </submittedName>
</protein>
<keyword evidence="1" id="KW-0808">Transferase</keyword>
<evidence type="ECO:0000256" key="2">
    <source>
        <dbReference type="ARBA" id="ARBA00022777"/>
    </source>
</evidence>
<dbReference type="Pfam" id="PF00294">
    <property type="entry name" value="PfkB"/>
    <property type="match status" value="1"/>
</dbReference>
<dbReference type="SUPFAM" id="SSF53613">
    <property type="entry name" value="Ribokinase-like"/>
    <property type="match status" value="1"/>
</dbReference>
<keyword evidence="5" id="KW-1185">Reference proteome</keyword>
<dbReference type="CDD" id="cd01166">
    <property type="entry name" value="KdgK"/>
    <property type="match status" value="1"/>
</dbReference>
<dbReference type="OrthoDB" id="7946249at2"/>
<gene>
    <name evidence="4" type="ORF">SAMN04487968_109110</name>
</gene>
<dbReference type="InterPro" id="IPR029056">
    <property type="entry name" value="Ribokinase-like"/>
</dbReference>